<proteinExistence type="predicted"/>
<evidence type="ECO:0000256" key="1">
    <source>
        <dbReference type="SAM" id="MobiDB-lite"/>
    </source>
</evidence>
<feature type="compositionally biased region" description="Basic residues" evidence="1">
    <location>
        <begin position="464"/>
        <end position="477"/>
    </location>
</feature>
<keyword evidence="3" id="KW-0732">Signal</keyword>
<feature type="compositionally biased region" description="Basic and acidic residues" evidence="1">
    <location>
        <begin position="454"/>
        <end position="463"/>
    </location>
</feature>
<feature type="transmembrane region" description="Helical" evidence="2">
    <location>
        <begin position="517"/>
        <end position="540"/>
    </location>
</feature>
<reference evidence="4" key="1">
    <citation type="submission" date="2021-03" db="EMBL/GenBank/DDBJ databases">
        <title>Chromosome level genome of the anhydrobiotic midge Polypedilum vanderplanki.</title>
        <authorList>
            <person name="Yoshida Y."/>
            <person name="Kikawada T."/>
            <person name="Gusev O."/>
        </authorList>
    </citation>
    <scope>NUCLEOTIDE SEQUENCE</scope>
    <source>
        <strain evidence="4">NIAS01</strain>
        <tissue evidence="4">Whole body or cell culture</tissue>
    </source>
</reference>
<keyword evidence="2" id="KW-1133">Transmembrane helix</keyword>
<gene>
    <name evidence="4" type="ORF">PVAND_002318</name>
</gene>
<feature type="compositionally biased region" description="Acidic residues" evidence="1">
    <location>
        <begin position="481"/>
        <end position="494"/>
    </location>
</feature>
<accession>A0A9J6BR83</accession>
<sequence length="670" mass="75191">MNWKLFLIASILVFDVSGRPADEIQSEPSSSIETKSAAKLVDEITNLTEKTTTLIQPQTTKSVEAVTKKTTEKIIPTEAATSTKASHNPTTTRYLHLIQPSQNLQTTKSTNIIQKKKYANDYSNLITKHTLLNNKRFLNNTASNITVFNKEFVISSDSSSSINNANKISLNNNSLIIKSTTESNEVPSLPSFATVSSAVNSNSSSKPLLFIDANDFPLATFVDPTTSTTKRAFVALNNNPIASWPTSSHIEEAKATPKSIRKKPVIHKIISKWSDNPNEVFNFHGDRPMISSQHAHITELKNQLTQSAFNQQNSVISFDNLPTIIGQQLIHQQQQIPSFETSIIPLSSTSAIPAVNDLILLKKKPISNNIDEELLDRCREVRIKLGTSIDGKIDSKELIECKGLNIHIDNKIDNTNKQAFAPINDYDIPTNDKFEDAPTEELYDSSLIEVDSESVHNQHEIQKEHKKKKKSNKKHKTDKQVEEEDGTEVEEETTTTEMSSMMMTVVTMMAIFNPLNFGVWGLLLAPVAAITLGGIVLAMYHFTKSNHHDHQQIWQMPMIQPWIKPQEIVVKNKIKHSPIPIKITHHHKHISAPQKMVSSSHHQPVIEYAPPWHSSSGSSNLKNSYGEPPVDSYYPSAPSDGPYRRKASMSKQQHRRKNQRPSNPFRYKLL</sequence>
<organism evidence="4 5">
    <name type="scientific">Polypedilum vanderplanki</name>
    <name type="common">Sleeping chironomid midge</name>
    <dbReference type="NCBI Taxonomy" id="319348"/>
    <lineage>
        <taxon>Eukaryota</taxon>
        <taxon>Metazoa</taxon>
        <taxon>Ecdysozoa</taxon>
        <taxon>Arthropoda</taxon>
        <taxon>Hexapoda</taxon>
        <taxon>Insecta</taxon>
        <taxon>Pterygota</taxon>
        <taxon>Neoptera</taxon>
        <taxon>Endopterygota</taxon>
        <taxon>Diptera</taxon>
        <taxon>Nematocera</taxon>
        <taxon>Chironomoidea</taxon>
        <taxon>Chironomidae</taxon>
        <taxon>Chironominae</taxon>
        <taxon>Polypedilum</taxon>
        <taxon>Polypedilum</taxon>
    </lineage>
</organism>
<dbReference type="OrthoDB" id="10663355at2759"/>
<feature type="region of interest" description="Disordered" evidence="1">
    <location>
        <begin position="454"/>
        <end position="496"/>
    </location>
</feature>
<comment type="caution">
    <text evidence="4">The sequence shown here is derived from an EMBL/GenBank/DDBJ whole genome shotgun (WGS) entry which is preliminary data.</text>
</comment>
<feature type="compositionally biased region" description="Basic residues" evidence="1">
    <location>
        <begin position="644"/>
        <end position="659"/>
    </location>
</feature>
<dbReference type="Proteomes" id="UP001107558">
    <property type="component" value="Chromosome 3"/>
</dbReference>
<feature type="signal peptide" evidence="3">
    <location>
        <begin position="1"/>
        <end position="18"/>
    </location>
</feature>
<keyword evidence="2" id="KW-0812">Transmembrane</keyword>
<name>A0A9J6BR83_POLVA</name>
<dbReference type="EMBL" id="JADBJN010000003">
    <property type="protein sequence ID" value="KAG5672165.1"/>
    <property type="molecule type" value="Genomic_DNA"/>
</dbReference>
<evidence type="ECO:0000313" key="4">
    <source>
        <dbReference type="EMBL" id="KAG5672165.1"/>
    </source>
</evidence>
<evidence type="ECO:0000256" key="2">
    <source>
        <dbReference type="SAM" id="Phobius"/>
    </source>
</evidence>
<feature type="chain" id="PRO_5039922560" evidence="3">
    <location>
        <begin position="19"/>
        <end position="670"/>
    </location>
</feature>
<evidence type="ECO:0000256" key="3">
    <source>
        <dbReference type="SAM" id="SignalP"/>
    </source>
</evidence>
<protein>
    <submittedName>
        <fullName evidence="4">Uncharacterized protein</fullName>
    </submittedName>
</protein>
<keyword evidence="2" id="KW-0472">Membrane</keyword>
<evidence type="ECO:0000313" key="5">
    <source>
        <dbReference type="Proteomes" id="UP001107558"/>
    </source>
</evidence>
<keyword evidence="5" id="KW-1185">Reference proteome</keyword>
<dbReference type="AlphaFoldDB" id="A0A9J6BR83"/>
<feature type="region of interest" description="Disordered" evidence="1">
    <location>
        <begin position="608"/>
        <end position="670"/>
    </location>
</feature>